<sequence length="71" mass="7752">MEYLLGGPVTDAAPEPWNIGKPSGRVGSRPLSIGRRRFPASIKELALHPAGFKLIRGNEMKDTYMDGLAEN</sequence>
<comment type="caution">
    <text evidence="1">The sequence shown here is derived from an EMBL/GenBank/DDBJ whole genome shotgun (WGS) entry which is preliminary data.</text>
</comment>
<dbReference type="Proteomes" id="UP000306441">
    <property type="component" value="Unassembled WGS sequence"/>
</dbReference>
<evidence type="ECO:0000313" key="2">
    <source>
        <dbReference type="Proteomes" id="UP000306441"/>
    </source>
</evidence>
<accession>A0ABY2QBB9</accession>
<proteinExistence type="predicted"/>
<name>A0ABY2QBB9_9HYPH</name>
<gene>
    <name evidence="1" type="ORF">E6C48_05810</name>
</gene>
<keyword evidence="2" id="KW-1185">Reference proteome</keyword>
<evidence type="ECO:0000313" key="1">
    <source>
        <dbReference type="EMBL" id="THF59160.1"/>
    </source>
</evidence>
<dbReference type="EMBL" id="SSNY01000002">
    <property type="protein sequence ID" value="THF59160.1"/>
    <property type="molecule type" value="Genomic_DNA"/>
</dbReference>
<protein>
    <submittedName>
        <fullName evidence="1">Uncharacterized protein</fullName>
    </submittedName>
</protein>
<reference evidence="1 2" key="1">
    <citation type="submission" date="2019-04" db="EMBL/GenBank/DDBJ databases">
        <title>Mesorhizobium composti sp. nov., isolated from compost.</title>
        <authorList>
            <person name="Lin S.-Y."/>
            <person name="Hameed A."/>
            <person name="Hsieh Y.-T."/>
            <person name="Young C.-C."/>
        </authorList>
    </citation>
    <scope>NUCLEOTIDE SEQUENCE [LARGE SCALE GENOMIC DNA]</scope>
    <source>
        <strain evidence="1 2">CC-YTH430</strain>
    </source>
</reference>
<dbReference type="RefSeq" id="WP_136354956.1">
    <property type="nucleotide sequence ID" value="NZ_SSNY01000002.1"/>
</dbReference>
<organism evidence="1 2">
    <name type="scientific">Ollibium composti</name>
    <dbReference type="NCBI Taxonomy" id="2675109"/>
    <lineage>
        <taxon>Bacteria</taxon>
        <taxon>Pseudomonadati</taxon>
        <taxon>Pseudomonadota</taxon>
        <taxon>Alphaproteobacteria</taxon>
        <taxon>Hyphomicrobiales</taxon>
        <taxon>Phyllobacteriaceae</taxon>
        <taxon>Ollibium</taxon>
    </lineage>
</organism>